<evidence type="ECO:0000313" key="2">
    <source>
        <dbReference type="Proteomes" id="UP000235786"/>
    </source>
</evidence>
<sequence length="154" mass="17296">MAKRSHSSFISDSDSDGENVHALKLAAVAGATKPAAHPIIPAGTRKLSPEPSVNLSELMHELKTKESNFDDNEAMRGARLDEARRAVEELEKKEREIHSKLRQRRWLWKCVDKLERGCRKEGSGSLNALAELITGYAVRDILQRRQESNHTKGK</sequence>
<keyword evidence="2" id="KW-1185">Reference proteome</keyword>
<name>A0A2J6R640_HYAVF</name>
<reference evidence="1 2" key="1">
    <citation type="submission" date="2016-04" db="EMBL/GenBank/DDBJ databases">
        <title>A degradative enzymes factory behind the ericoid mycorrhizal symbiosis.</title>
        <authorList>
            <consortium name="DOE Joint Genome Institute"/>
            <person name="Martino E."/>
            <person name="Morin E."/>
            <person name="Grelet G."/>
            <person name="Kuo A."/>
            <person name="Kohler A."/>
            <person name="Daghino S."/>
            <person name="Barry K."/>
            <person name="Choi C."/>
            <person name="Cichocki N."/>
            <person name="Clum A."/>
            <person name="Copeland A."/>
            <person name="Hainaut M."/>
            <person name="Haridas S."/>
            <person name="Labutti K."/>
            <person name="Lindquist E."/>
            <person name="Lipzen A."/>
            <person name="Khouja H.-R."/>
            <person name="Murat C."/>
            <person name="Ohm R."/>
            <person name="Olson A."/>
            <person name="Spatafora J."/>
            <person name="Veneault-Fourrey C."/>
            <person name="Henrissat B."/>
            <person name="Grigoriev I."/>
            <person name="Martin F."/>
            <person name="Perotto S."/>
        </authorList>
    </citation>
    <scope>NUCLEOTIDE SEQUENCE [LARGE SCALE GENOMIC DNA]</scope>
    <source>
        <strain evidence="1 2">F</strain>
    </source>
</reference>
<evidence type="ECO:0000313" key="1">
    <source>
        <dbReference type="EMBL" id="PMD33988.1"/>
    </source>
</evidence>
<organism evidence="1 2">
    <name type="scientific">Hyaloscypha variabilis (strain UAMH 11265 / GT02V1 / F)</name>
    <name type="common">Meliniomyces variabilis</name>
    <dbReference type="NCBI Taxonomy" id="1149755"/>
    <lineage>
        <taxon>Eukaryota</taxon>
        <taxon>Fungi</taxon>
        <taxon>Dikarya</taxon>
        <taxon>Ascomycota</taxon>
        <taxon>Pezizomycotina</taxon>
        <taxon>Leotiomycetes</taxon>
        <taxon>Helotiales</taxon>
        <taxon>Hyaloscyphaceae</taxon>
        <taxon>Hyaloscypha</taxon>
        <taxon>Hyaloscypha variabilis</taxon>
    </lineage>
</organism>
<dbReference type="EMBL" id="KZ613954">
    <property type="protein sequence ID" value="PMD33988.1"/>
    <property type="molecule type" value="Genomic_DNA"/>
</dbReference>
<accession>A0A2J6R640</accession>
<proteinExistence type="predicted"/>
<dbReference type="Proteomes" id="UP000235786">
    <property type="component" value="Unassembled WGS sequence"/>
</dbReference>
<gene>
    <name evidence="1" type="ORF">L207DRAFT_638563</name>
</gene>
<protein>
    <submittedName>
        <fullName evidence="1">Uncharacterized protein</fullName>
    </submittedName>
</protein>
<dbReference type="AlphaFoldDB" id="A0A2J6R640"/>